<dbReference type="EMBL" id="MT141553">
    <property type="protein sequence ID" value="QJA66335.1"/>
    <property type="molecule type" value="Genomic_DNA"/>
</dbReference>
<evidence type="ECO:0000256" key="2">
    <source>
        <dbReference type="ARBA" id="ARBA00022759"/>
    </source>
</evidence>
<dbReference type="SUPFAM" id="SSF52980">
    <property type="entry name" value="Restriction endonuclease-like"/>
    <property type="match status" value="1"/>
</dbReference>
<keyword evidence="2 6" id="KW-0255">Endonuclease</keyword>
<accession>A0A6M3JAT8</accession>
<evidence type="ECO:0000256" key="5">
    <source>
        <dbReference type="ARBA" id="ARBA00023204"/>
    </source>
</evidence>
<organism evidence="6">
    <name type="scientific">viral metagenome</name>
    <dbReference type="NCBI Taxonomy" id="1070528"/>
    <lineage>
        <taxon>unclassified sequences</taxon>
        <taxon>metagenomes</taxon>
        <taxon>organismal metagenomes</taxon>
    </lineage>
</organism>
<evidence type="ECO:0000256" key="1">
    <source>
        <dbReference type="ARBA" id="ARBA00022722"/>
    </source>
</evidence>
<evidence type="ECO:0000256" key="4">
    <source>
        <dbReference type="ARBA" id="ARBA00022801"/>
    </source>
</evidence>
<gene>
    <name evidence="6" type="ORF">MM415B00355_0035</name>
</gene>
<keyword evidence="1" id="KW-0540">Nuclease</keyword>
<keyword evidence="3" id="KW-0227">DNA damage</keyword>
<dbReference type="Gene3D" id="3.40.960.10">
    <property type="entry name" value="VSR Endonuclease"/>
    <property type="match status" value="1"/>
</dbReference>
<keyword evidence="4" id="KW-0378">Hydrolase</keyword>
<dbReference type="GO" id="GO:0004519">
    <property type="term" value="F:endonuclease activity"/>
    <property type="evidence" value="ECO:0007669"/>
    <property type="project" value="UniProtKB-KW"/>
</dbReference>
<dbReference type="CDD" id="cd00221">
    <property type="entry name" value="Vsr"/>
    <property type="match status" value="1"/>
</dbReference>
<dbReference type="GO" id="GO:0006298">
    <property type="term" value="P:mismatch repair"/>
    <property type="evidence" value="ECO:0007669"/>
    <property type="project" value="InterPro"/>
</dbReference>
<sequence>MRQVRTEGTRPEILLRRALVLEGATIRTNDPDLPGTPDVVLPALRLAVFVHGCFWHGCQAHWRPPRTRTAFWVGKVQRNRLRDARSIRWLSELGWDTLVVWEHDLPDQEEARRVARAVLRRRR</sequence>
<dbReference type="GO" id="GO:0016787">
    <property type="term" value="F:hydrolase activity"/>
    <property type="evidence" value="ECO:0007669"/>
    <property type="project" value="UniProtKB-KW"/>
</dbReference>
<dbReference type="InterPro" id="IPR004603">
    <property type="entry name" value="DNA_mismatch_endonuc_vsr"/>
</dbReference>
<evidence type="ECO:0000313" key="6">
    <source>
        <dbReference type="EMBL" id="QJA66335.1"/>
    </source>
</evidence>
<dbReference type="NCBIfam" id="TIGR00632">
    <property type="entry name" value="vsr"/>
    <property type="match status" value="1"/>
</dbReference>
<dbReference type="AlphaFoldDB" id="A0A6M3JAT8"/>
<dbReference type="Pfam" id="PF03852">
    <property type="entry name" value="Vsr"/>
    <property type="match status" value="1"/>
</dbReference>
<evidence type="ECO:0000256" key="3">
    <source>
        <dbReference type="ARBA" id="ARBA00022763"/>
    </source>
</evidence>
<dbReference type="InterPro" id="IPR011335">
    <property type="entry name" value="Restrct_endonuc-II-like"/>
</dbReference>
<name>A0A6M3JAT8_9ZZZZ</name>
<keyword evidence="5" id="KW-0234">DNA repair</keyword>
<protein>
    <submittedName>
        <fullName evidence="6">Putative endonuclease</fullName>
    </submittedName>
</protein>
<proteinExistence type="predicted"/>
<reference evidence="6" key="1">
    <citation type="submission" date="2020-03" db="EMBL/GenBank/DDBJ databases">
        <title>The deep terrestrial virosphere.</title>
        <authorList>
            <person name="Holmfeldt K."/>
            <person name="Nilsson E."/>
            <person name="Simone D."/>
            <person name="Lopez-Fernandez M."/>
            <person name="Wu X."/>
            <person name="de Brujin I."/>
            <person name="Lundin D."/>
            <person name="Andersson A."/>
            <person name="Bertilsson S."/>
            <person name="Dopson M."/>
        </authorList>
    </citation>
    <scope>NUCLEOTIDE SEQUENCE</scope>
    <source>
        <strain evidence="6">MM415B00355</strain>
    </source>
</reference>